<proteinExistence type="predicted"/>
<name>A0A5J4Q4C0_9ZZZZ</name>
<dbReference type="AlphaFoldDB" id="A0A5J4Q4C0"/>
<reference evidence="1" key="1">
    <citation type="submission" date="2019-03" db="EMBL/GenBank/DDBJ databases">
        <title>Single cell metagenomics reveals metabolic interactions within the superorganism composed of flagellate Streblomastix strix and complex community of Bacteroidetes bacteria on its surface.</title>
        <authorList>
            <person name="Treitli S.C."/>
            <person name="Kolisko M."/>
            <person name="Husnik F."/>
            <person name="Keeling P."/>
            <person name="Hampl V."/>
        </authorList>
    </citation>
    <scope>NUCLEOTIDE SEQUENCE</scope>
    <source>
        <strain evidence="1">STM</strain>
    </source>
</reference>
<organism evidence="1">
    <name type="scientific">termite gut metagenome</name>
    <dbReference type="NCBI Taxonomy" id="433724"/>
    <lineage>
        <taxon>unclassified sequences</taxon>
        <taxon>metagenomes</taxon>
        <taxon>organismal metagenomes</taxon>
    </lineage>
</organism>
<evidence type="ECO:0000313" key="1">
    <source>
        <dbReference type="EMBL" id="KAA6315734.1"/>
    </source>
</evidence>
<dbReference type="EMBL" id="SNRY01005138">
    <property type="protein sequence ID" value="KAA6315734.1"/>
    <property type="molecule type" value="Genomic_DNA"/>
</dbReference>
<protein>
    <submittedName>
        <fullName evidence="1">Uncharacterized protein</fullName>
    </submittedName>
</protein>
<sequence length="90" mass="10566">MEPYKHRILAIDLGMFAKYEIKFGDIVYIEGIGEFNGLWQVQDVMNERYRGKDKIDILVDKSVKAGLWRDVKLYKVDKEALIINPFSNKK</sequence>
<accession>A0A5J4Q4C0</accession>
<gene>
    <name evidence="1" type="ORF">EZS27_033852</name>
</gene>
<comment type="caution">
    <text evidence="1">The sequence shown here is derived from an EMBL/GenBank/DDBJ whole genome shotgun (WGS) entry which is preliminary data.</text>
</comment>